<protein>
    <submittedName>
        <fullName evidence="1">Uncharacterized protein</fullName>
    </submittedName>
</protein>
<evidence type="ECO:0000313" key="2">
    <source>
        <dbReference type="Proteomes" id="UP000565441"/>
    </source>
</evidence>
<reference evidence="1 2" key="1">
    <citation type="journal article" date="2020" name="ISME J.">
        <title>Uncovering the hidden diversity of litter-decomposition mechanisms in mushroom-forming fungi.</title>
        <authorList>
            <person name="Floudas D."/>
            <person name="Bentzer J."/>
            <person name="Ahren D."/>
            <person name="Johansson T."/>
            <person name="Persson P."/>
            <person name="Tunlid A."/>
        </authorList>
    </citation>
    <scope>NUCLEOTIDE SEQUENCE [LARGE SCALE GENOMIC DNA]</scope>
    <source>
        <strain evidence="1 2">CBS 661.87</strain>
    </source>
</reference>
<accession>A0A8H5HP16</accession>
<keyword evidence="2" id="KW-1185">Reference proteome</keyword>
<dbReference type="AlphaFoldDB" id="A0A8H5HP16"/>
<evidence type="ECO:0000313" key="1">
    <source>
        <dbReference type="EMBL" id="KAF5386853.1"/>
    </source>
</evidence>
<dbReference type="EMBL" id="JAACJP010000002">
    <property type="protein sequence ID" value="KAF5386853.1"/>
    <property type="molecule type" value="Genomic_DNA"/>
</dbReference>
<comment type="caution">
    <text evidence="1">The sequence shown here is derived from an EMBL/GenBank/DDBJ whole genome shotgun (WGS) entry which is preliminary data.</text>
</comment>
<dbReference type="Proteomes" id="UP000565441">
    <property type="component" value="Unassembled WGS sequence"/>
</dbReference>
<proteinExistence type="predicted"/>
<sequence length="354" mass="39938">MQPSIPRLATRKPPPPLLNARNLARECVDTSQAPWRALCHARRICQVRRLLLRAGKAVCPDRFLGSEILLLPAVQSLLLSASYLVPVGELLSWTRYHTHRLVEFVLCHIKFDSFSDFVEGLHEFKSPPTPRNADADAALLPSLHSLVLTGQAAGLVWWLLARSVRYIARLDLRLKTGRHINLKASQVPLDIGRYYRALGSSLQELGLSDPCDHSKIDLSTNNNLRQLWFRDVELSIGGWVLDGLAQVTSPHLHTVTLFIFCIDHGQWVQLDTFDWHAFTMLLSRAPFSPSLKSIQIIWLGYHRVLEPAIAELSKRLTGQVPGVEWVIIPDFTGLRETTFGTTLGRLFDKRNSVL</sequence>
<gene>
    <name evidence="1" type="ORF">D9615_001981</name>
</gene>
<organism evidence="1 2">
    <name type="scientific">Tricholomella constricta</name>
    <dbReference type="NCBI Taxonomy" id="117010"/>
    <lineage>
        <taxon>Eukaryota</taxon>
        <taxon>Fungi</taxon>
        <taxon>Dikarya</taxon>
        <taxon>Basidiomycota</taxon>
        <taxon>Agaricomycotina</taxon>
        <taxon>Agaricomycetes</taxon>
        <taxon>Agaricomycetidae</taxon>
        <taxon>Agaricales</taxon>
        <taxon>Tricholomatineae</taxon>
        <taxon>Lyophyllaceae</taxon>
        <taxon>Tricholomella</taxon>
    </lineage>
</organism>
<name>A0A8H5HP16_9AGAR</name>
<dbReference type="OrthoDB" id="2788229at2759"/>